<proteinExistence type="predicted"/>
<sequence>MDEIIDDMVDEKSEKLKKDILVRLRRIEGQVKGIHGMIDKNVCCPDVLVQIAAIRAAINKVGALIIEDYARNCMGIPNDSDAEEGLQQLIKTINTFMK</sequence>
<reference evidence="1 2" key="1">
    <citation type="journal article" date="2021" name="Int. J. Syst. Evol. Microbiol.">
        <title>Clostridium zeae sp. nov., isolated from corn silage.</title>
        <authorList>
            <person name="Kobayashi H."/>
            <person name="Tanizawa Y."/>
            <person name="Yagura M."/>
            <person name="Sakamoto M."/>
            <person name="Ohkuma M."/>
            <person name="Tohno M."/>
        </authorList>
    </citation>
    <scope>NUCLEOTIDE SEQUENCE [LARGE SCALE GENOMIC DNA]</scope>
    <source>
        <strain evidence="1 2">CSC2</strain>
    </source>
</reference>
<protein>
    <recommendedName>
        <fullName evidence="3">Metal-sensitive transcriptional regulator</fullName>
    </recommendedName>
</protein>
<dbReference type="Pfam" id="PF02583">
    <property type="entry name" value="Trns_repr_metal"/>
    <property type="match status" value="1"/>
</dbReference>
<dbReference type="Proteomes" id="UP000663802">
    <property type="component" value="Unassembled WGS sequence"/>
</dbReference>
<evidence type="ECO:0008006" key="3">
    <source>
        <dbReference type="Google" id="ProtNLM"/>
    </source>
</evidence>
<dbReference type="InterPro" id="IPR003735">
    <property type="entry name" value="Metal_Tscrpt_repr"/>
</dbReference>
<dbReference type="CDD" id="cd10148">
    <property type="entry name" value="CsoR-like_DUF156"/>
    <property type="match status" value="1"/>
</dbReference>
<accession>A0ABQ1E7D7</accession>
<name>A0ABQ1E7D7_9CLOT</name>
<evidence type="ECO:0000313" key="1">
    <source>
        <dbReference type="EMBL" id="GFZ30599.1"/>
    </source>
</evidence>
<comment type="caution">
    <text evidence="1">The sequence shown here is derived from an EMBL/GenBank/DDBJ whole genome shotgun (WGS) entry which is preliminary data.</text>
</comment>
<organism evidence="1 2">
    <name type="scientific">Clostridium zeae</name>
    <dbReference type="NCBI Taxonomy" id="2759022"/>
    <lineage>
        <taxon>Bacteria</taxon>
        <taxon>Bacillati</taxon>
        <taxon>Bacillota</taxon>
        <taxon>Clostridia</taxon>
        <taxon>Eubacteriales</taxon>
        <taxon>Clostridiaceae</taxon>
        <taxon>Clostridium</taxon>
    </lineage>
</organism>
<dbReference type="RefSeq" id="WP_206868612.1">
    <property type="nucleotide sequence ID" value="NZ_BMBA01000001.1"/>
</dbReference>
<dbReference type="PANTHER" id="PTHR33677:SF3">
    <property type="entry name" value="COPPER-SENSING TRANSCRIPTIONAL REPRESSOR RICR"/>
    <property type="match status" value="1"/>
</dbReference>
<dbReference type="Gene3D" id="1.20.58.1000">
    <property type="entry name" value="Metal-sensitive repressor, helix protomer"/>
    <property type="match status" value="1"/>
</dbReference>
<gene>
    <name evidence="1" type="ORF">CSC2_11250</name>
</gene>
<dbReference type="EMBL" id="BMBA01000001">
    <property type="protein sequence ID" value="GFZ30599.1"/>
    <property type="molecule type" value="Genomic_DNA"/>
</dbReference>
<evidence type="ECO:0000313" key="2">
    <source>
        <dbReference type="Proteomes" id="UP000663802"/>
    </source>
</evidence>
<keyword evidence="2" id="KW-1185">Reference proteome</keyword>
<dbReference type="PANTHER" id="PTHR33677">
    <property type="entry name" value="TRANSCRIPTIONAL REPRESSOR FRMR-RELATED"/>
    <property type="match status" value="1"/>
</dbReference>
<dbReference type="InterPro" id="IPR038390">
    <property type="entry name" value="Metal_Tscrpt_repr_sf"/>
</dbReference>